<dbReference type="OrthoDB" id="1426195at2"/>
<dbReference type="Proteomes" id="UP000306229">
    <property type="component" value="Chromosome"/>
</dbReference>
<dbReference type="EMBL" id="CP040749">
    <property type="protein sequence ID" value="QCX37391.1"/>
    <property type="molecule type" value="Genomic_DNA"/>
</dbReference>
<sequence length="206" mass="22618">MRILILPNEDGTPLHATRNLVQEARDAYDLARTIFKREANVKLISYGSHPRVEVLDVKPPKAALEPRCRNPFSDGFGEAAWFYLANKQYSVSTIFLGNGAPISAFIVRAIENDTKVGCSPGAVSDTIVVSLRGLTIPNSDDVGPTTIASTTLAHEIGHSCGLNYMAFQEHSDKKNNLMFHSQGTRGTNLNRLQVAGLRNSRFVTYL</sequence>
<organism evidence="1 2">
    <name type="scientific">Aureibaculum algae</name>
    <dbReference type="NCBI Taxonomy" id="2584122"/>
    <lineage>
        <taxon>Bacteria</taxon>
        <taxon>Pseudomonadati</taxon>
        <taxon>Bacteroidota</taxon>
        <taxon>Flavobacteriia</taxon>
        <taxon>Flavobacteriales</taxon>
        <taxon>Flavobacteriaceae</taxon>
        <taxon>Aureibaculum</taxon>
    </lineage>
</organism>
<dbReference type="SUPFAM" id="SSF55486">
    <property type="entry name" value="Metalloproteases ('zincins'), catalytic domain"/>
    <property type="match status" value="1"/>
</dbReference>
<name>A0A5B7TPM8_9FLAO</name>
<evidence type="ECO:0000313" key="1">
    <source>
        <dbReference type="EMBL" id="QCX37391.1"/>
    </source>
</evidence>
<accession>A0A5B7TPM8</accession>
<keyword evidence="2" id="KW-1185">Reference proteome</keyword>
<dbReference type="RefSeq" id="WP_138948329.1">
    <property type="nucleotide sequence ID" value="NZ_CP040749.1"/>
</dbReference>
<evidence type="ECO:0000313" key="2">
    <source>
        <dbReference type="Proteomes" id="UP000306229"/>
    </source>
</evidence>
<dbReference type="KEGG" id="fbe:FF125_02675"/>
<evidence type="ECO:0008006" key="3">
    <source>
        <dbReference type="Google" id="ProtNLM"/>
    </source>
</evidence>
<dbReference type="AlphaFoldDB" id="A0A5B7TPM8"/>
<gene>
    <name evidence="1" type="ORF">FF125_02675</name>
</gene>
<protein>
    <recommendedName>
        <fullName evidence="3">Peptidase M10 metallopeptidase domain-containing protein</fullName>
    </recommendedName>
</protein>
<reference evidence="1 2" key="1">
    <citation type="submission" date="2019-05" db="EMBL/GenBank/DDBJ databases">
        <title>Algicella ahnfeltiae gen. nov., sp. nov., a novel marine bacterium of the family Flavobacteriaceae isolated from a red alga.</title>
        <authorList>
            <person name="Nedashkovskaya O.I."/>
            <person name="Kukhlevskiy A.D."/>
            <person name="Kim S.-G."/>
            <person name="Zhukova N.V."/>
            <person name="Mikhailov V.V."/>
        </authorList>
    </citation>
    <scope>NUCLEOTIDE SEQUENCE [LARGE SCALE GENOMIC DNA]</scope>
    <source>
        <strain evidence="1 2">10Alg115</strain>
    </source>
</reference>
<proteinExistence type="predicted"/>